<proteinExistence type="predicted"/>
<dbReference type="Proteomes" id="UP000029981">
    <property type="component" value="Chromosome 3"/>
</dbReference>
<reference evidence="1 2" key="4">
    <citation type="journal article" date="2011" name="BMC Genomics">
        <title>RNA-Seq improves annotation of protein-coding genes in the cucumber genome.</title>
        <authorList>
            <person name="Li Z."/>
            <person name="Zhang Z."/>
            <person name="Yan P."/>
            <person name="Huang S."/>
            <person name="Fei Z."/>
            <person name="Lin K."/>
        </authorList>
    </citation>
    <scope>NUCLEOTIDE SEQUENCE [LARGE SCALE GENOMIC DNA]</scope>
    <source>
        <strain evidence="2">cv. 9930</strain>
    </source>
</reference>
<reference evidence="1 2" key="3">
    <citation type="journal article" date="2010" name="BMC Genomics">
        <title>Transcriptome sequencing and comparative analysis of cucumber flowers with different sex types.</title>
        <authorList>
            <person name="Guo S."/>
            <person name="Zheng Y."/>
            <person name="Joung J.G."/>
            <person name="Liu S."/>
            <person name="Zhang Z."/>
            <person name="Crasta O.R."/>
            <person name="Sobral B.W."/>
            <person name="Xu Y."/>
            <person name="Huang S."/>
            <person name="Fei Z."/>
        </authorList>
    </citation>
    <scope>NUCLEOTIDE SEQUENCE [LARGE SCALE GENOMIC DNA]</scope>
    <source>
        <strain evidence="2">cv. 9930</strain>
    </source>
</reference>
<reference evidence="1 2" key="2">
    <citation type="journal article" date="2009" name="PLoS ONE">
        <title>An integrated genetic and cytogenetic map of the cucumber genome.</title>
        <authorList>
            <person name="Ren Y."/>
            <person name="Zhang Z."/>
            <person name="Liu J."/>
            <person name="Staub J.E."/>
            <person name="Han Y."/>
            <person name="Cheng Z."/>
            <person name="Li X."/>
            <person name="Lu J."/>
            <person name="Miao H."/>
            <person name="Kang H."/>
            <person name="Xie B."/>
            <person name="Gu X."/>
            <person name="Wang X."/>
            <person name="Du Y."/>
            <person name="Jin W."/>
            <person name="Huang S."/>
        </authorList>
    </citation>
    <scope>NUCLEOTIDE SEQUENCE [LARGE SCALE GENOMIC DNA]</scope>
    <source>
        <strain evidence="2">cv. 9930</strain>
    </source>
</reference>
<sequence length="75" mass="8823">METSADSFHDPVRIRQLFLYSLRFFALNHKLWNNMQGLEVPQDIHLTILINDACKEIQLIHPTWLVQNFGDCPTK</sequence>
<name>A0A0A0LDQ9_CUCSA</name>
<organism evidence="1 2">
    <name type="scientific">Cucumis sativus</name>
    <name type="common">Cucumber</name>
    <dbReference type="NCBI Taxonomy" id="3659"/>
    <lineage>
        <taxon>Eukaryota</taxon>
        <taxon>Viridiplantae</taxon>
        <taxon>Streptophyta</taxon>
        <taxon>Embryophyta</taxon>
        <taxon>Tracheophyta</taxon>
        <taxon>Spermatophyta</taxon>
        <taxon>Magnoliopsida</taxon>
        <taxon>eudicotyledons</taxon>
        <taxon>Gunneridae</taxon>
        <taxon>Pentapetalae</taxon>
        <taxon>rosids</taxon>
        <taxon>fabids</taxon>
        <taxon>Cucurbitales</taxon>
        <taxon>Cucurbitaceae</taxon>
        <taxon>Benincaseae</taxon>
        <taxon>Cucumis</taxon>
    </lineage>
</organism>
<evidence type="ECO:0000313" key="1">
    <source>
        <dbReference type="EMBL" id="KGN58882.1"/>
    </source>
</evidence>
<protein>
    <submittedName>
        <fullName evidence="1">Uncharacterized protein</fullName>
    </submittedName>
</protein>
<dbReference type="AlphaFoldDB" id="A0A0A0LDQ9"/>
<gene>
    <name evidence="1" type="ORF">Csa_3G734350</name>
</gene>
<dbReference type="Gramene" id="KGN58882">
    <property type="protein sequence ID" value="KGN58882"/>
    <property type="gene ID" value="Csa_3G734350"/>
</dbReference>
<dbReference type="EMBL" id="CM002924">
    <property type="protein sequence ID" value="KGN58882.1"/>
    <property type="molecule type" value="Genomic_DNA"/>
</dbReference>
<keyword evidence="2" id="KW-1185">Reference proteome</keyword>
<accession>A0A0A0LDQ9</accession>
<reference evidence="1 2" key="1">
    <citation type="journal article" date="2009" name="Nat. Genet.">
        <title>The genome of the cucumber, Cucumis sativus L.</title>
        <authorList>
            <person name="Huang S."/>
            <person name="Li R."/>
            <person name="Zhang Z."/>
            <person name="Li L."/>
            <person name="Gu X."/>
            <person name="Fan W."/>
            <person name="Lucas W.J."/>
            <person name="Wang X."/>
            <person name="Xie B."/>
            <person name="Ni P."/>
            <person name="Ren Y."/>
            <person name="Zhu H."/>
            <person name="Li J."/>
            <person name="Lin K."/>
            <person name="Jin W."/>
            <person name="Fei Z."/>
            <person name="Li G."/>
            <person name="Staub J."/>
            <person name="Kilian A."/>
            <person name="van der Vossen E.A."/>
            <person name="Wu Y."/>
            <person name="Guo J."/>
            <person name="He J."/>
            <person name="Jia Z."/>
            <person name="Ren Y."/>
            <person name="Tian G."/>
            <person name="Lu Y."/>
            <person name="Ruan J."/>
            <person name="Qian W."/>
            <person name="Wang M."/>
            <person name="Huang Q."/>
            <person name="Li B."/>
            <person name="Xuan Z."/>
            <person name="Cao J."/>
            <person name="Asan"/>
            <person name="Wu Z."/>
            <person name="Zhang J."/>
            <person name="Cai Q."/>
            <person name="Bai Y."/>
            <person name="Zhao B."/>
            <person name="Han Y."/>
            <person name="Li Y."/>
            <person name="Li X."/>
            <person name="Wang S."/>
            <person name="Shi Q."/>
            <person name="Liu S."/>
            <person name="Cho W.K."/>
            <person name="Kim J.Y."/>
            <person name="Xu Y."/>
            <person name="Heller-Uszynska K."/>
            <person name="Miao H."/>
            <person name="Cheng Z."/>
            <person name="Zhang S."/>
            <person name="Wu J."/>
            <person name="Yang Y."/>
            <person name="Kang H."/>
            <person name="Li M."/>
            <person name="Liang H."/>
            <person name="Ren X."/>
            <person name="Shi Z."/>
            <person name="Wen M."/>
            <person name="Jian M."/>
            <person name="Yang H."/>
            <person name="Zhang G."/>
            <person name="Yang Z."/>
            <person name="Chen R."/>
            <person name="Liu S."/>
            <person name="Li J."/>
            <person name="Ma L."/>
            <person name="Liu H."/>
            <person name="Zhou Y."/>
            <person name="Zhao J."/>
            <person name="Fang X."/>
            <person name="Li G."/>
            <person name="Fang L."/>
            <person name="Li Y."/>
            <person name="Liu D."/>
            <person name="Zheng H."/>
            <person name="Zhang Y."/>
            <person name="Qin N."/>
            <person name="Li Z."/>
            <person name="Yang G."/>
            <person name="Yang S."/>
            <person name="Bolund L."/>
            <person name="Kristiansen K."/>
            <person name="Zheng H."/>
            <person name="Li S."/>
            <person name="Zhang X."/>
            <person name="Yang H."/>
            <person name="Wang J."/>
            <person name="Sun R."/>
            <person name="Zhang B."/>
            <person name="Jiang S."/>
            <person name="Wang J."/>
            <person name="Du Y."/>
            <person name="Li S."/>
        </authorList>
    </citation>
    <scope>NUCLEOTIDE SEQUENCE [LARGE SCALE GENOMIC DNA]</scope>
    <source>
        <strain evidence="2">cv. 9930</strain>
    </source>
</reference>
<evidence type="ECO:0000313" key="2">
    <source>
        <dbReference type="Proteomes" id="UP000029981"/>
    </source>
</evidence>